<dbReference type="GO" id="GO:0016020">
    <property type="term" value="C:membrane"/>
    <property type="evidence" value="ECO:0007669"/>
    <property type="project" value="UniProtKB-SubCell"/>
</dbReference>
<feature type="transmembrane region" description="Helical" evidence="6">
    <location>
        <begin position="278"/>
        <end position="301"/>
    </location>
</feature>
<evidence type="ECO:0000256" key="1">
    <source>
        <dbReference type="ARBA" id="ARBA00004141"/>
    </source>
</evidence>
<evidence type="ECO:0000256" key="2">
    <source>
        <dbReference type="ARBA" id="ARBA00022448"/>
    </source>
</evidence>
<dbReference type="Pfam" id="PF13520">
    <property type="entry name" value="AA_permease_2"/>
    <property type="match status" value="1"/>
</dbReference>
<evidence type="ECO:0000256" key="5">
    <source>
        <dbReference type="ARBA" id="ARBA00023136"/>
    </source>
</evidence>
<dbReference type="Gene3D" id="1.20.1740.10">
    <property type="entry name" value="Amino acid/polyamine transporter I"/>
    <property type="match status" value="1"/>
</dbReference>
<dbReference type="Proteomes" id="UP000077002">
    <property type="component" value="Unassembled WGS sequence"/>
</dbReference>
<evidence type="ECO:0000313" key="7">
    <source>
        <dbReference type="EMBL" id="OAG42007.1"/>
    </source>
</evidence>
<comment type="caution">
    <text evidence="7">The sequence shown here is derived from an EMBL/GenBank/DDBJ whole genome shotgun (WGS) entry which is preliminary data.</text>
</comment>
<protein>
    <recommendedName>
        <fullName evidence="9">Amino acid permease/ SLC12A domain-containing protein</fullName>
    </recommendedName>
</protein>
<evidence type="ECO:0000256" key="6">
    <source>
        <dbReference type="SAM" id="Phobius"/>
    </source>
</evidence>
<keyword evidence="2" id="KW-0813">Transport</keyword>
<dbReference type="RefSeq" id="XP_022513959.1">
    <property type="nucleotide sequence ID" value="XM_022653716.1"/>
</dbReference>
<feature type="transmembrane region" description="Helical" evidence="6">
    <location>
        <begin position="378"/>
        <end position="400"/>
    </location>
</feature>
<dbReference type="GO" id="GO:0022857">
    <property type="term" value="F:transmembrane transporter activity"/>
    <property type="evidence" value="ECO:0007669"/>
    <property type="project" value="InterPro"/>
</dbReference>
<comment type="subcellular location">
    <subcellularLocation>
        <location evidence="1">Membrane</location>
        <topology evidence="1">Multi-pass membrane protein</topology>
    </subcellularLocation>
</comment>
<feature type="transmembrane region" description="Helical" evidence="6">
    <location>
        <begin position="168"/>
        <end position="189"/>
    </location>
</feature>
<feature type="transmembrane region" description="Helical" evidence="6">
    <location>
        <begin position="236"/>
        <end position="257"/>
    </location>
</feature>
<dbReference type="InterPro" id="IPR002293">
    <property type="entry name" value="AA/rel_permease1"/>
</dbReference>
<dbReference type="EMBL" id="LVKK01000019">
    <property type="protein sequence ID" value="OAG42007.1"/>
    <property type="molecule type" value="Genomic_DNA"/>
</dbReference>
<feature type="transmembrane region" description="Helical" evidence="6">
    <location>
        <begin position="479"/>
        <end position="500"/>
    </location>
</feature>
<evidence type="ECO:0008006" key="9">
    <source>
        <dbReference type="Google" id="ProtNLM"/>
    </source>
</evidence>
<keyword evidence="3 6" id="KW-0812">Transmembrane</keyword>
<dbReference type="PANTHER" id="PTHR45649:SF24">
    <property type="entry name" value="TRANSPORT PROTEIN, PUTATIVE (AFU_ORTHOLOGUE AFUA_2G15150)-RELATED"/>
    <property type="match status" value="1"/>
</dbReference>
<sequence>MDTKNPKTLALATTEQQLHRFISVGDGTVQDLTIGSPPTKIQFTKWNMVAFAFVICNSWAGVAGSIQLALLQGGPATLIYSIVVSSIAYMSIAISMAELASVYPTAGGQYHFASILAPKKIKQGISYACGLLSIFSWTAIGAAVTVIPAQQIMALVAAFHPGFETKEWHVLLIYQAMALFVLLNNLFLLKKTPWTHNVGFALTLCLFLASFVALLVRSSPKAPSSFVWATFINYTGWPDGVCFIIGLSTSCVMYIGLDASMHIAEECKDPSRTVPTAMVTAVLIGCVTAFAYAVAQLYALTDIEAIMTTTEYIPWVVMRQGLRSTALATAFIVVGIVMTVFILNAVQETSSRLAWSFARDNGLVFSSRLCRIHPTLEVPVYALLLTYAILVLCGCIFVASTTAFNALISSSIVLQQLSFVIPVALLLYRRRGPKYLPRTRFFAPPPAVGWIANVIVVAFSLVTIVFFNMPAFLPTSASSMNYTCVILGIALLLGIVNWFAHARRHYQGPTITFESEGEGTVEVEIEVAEEDKDQGRWVSVTVE</sequence>
<evidence type="ECO:0000256" key="4">
    <source>
        <dbReference type="ARBA" id="ARBA00022989"/>
    </source>
</evidence>
<dbReference type="GeneID" id="34598913"/>
<dbReference type="OrthoDB" id="4476201at2759"/>
<feature type="transmembrane region" description="Helical" evidence="6">
    <location>
        <begin position="406"/>
        <end position="428"/>
    </location>
</feature>
<name>A0A177FCR3_9EURO</name>
<feature type="transmembrane region" description="Helical" evidence="6">
    <location>
        <begin position="49"/>
        <end position="71"/>
    </location>
</feature>
<keyword evidence="8" id="KW-1185">Reference proteome</keyword>
<accession>A0A177FCR3</accession>
<proteinExistence type="predicted"/>
<reference evidence="7 8" key="1">
    <citation type="submission" date="2016-03" db="EMBL/GenBank/DDBJ databases">
        <title>Draft genome sequence of the Fonsecaea monophora CBS 269.37.</title>
        <authorList>
            <person name="Bombassaro A."/>
            <person name="Vinicius W.A."/>
            <person name="De Hoog S."/>
            <person name="Sun J."/>
            <person name="Souza E.M."/>
            <person name="Raittz R.T."/>
            <person name="Costa F."/>
            <person name="Leao A.C."/>
            <person name="Tadra-Sfeir M.Z."/>
            <person name="Baura V."/>
            <person name="Balsanelli E."/>
            <person name="Pedrosa F.O."/>
            <person name="Moreno L.F."/>
            <person name="Steffens M.B."/>
            <person name="Xi L."/>
            <person name="Bocca A.L."/>
            <person name="Felipe M.S."/>
            <person name="Teixeira M."/>
            <person name="Telles Filho F.Q."/>
            <person name="Azevedo C.M."/>
            <person name="Gomes R."/>
            <person name="Vicente V.A."/>
        </authorList>
    </citation>
    <scope>NUCLEOTIDE SEQUENCE [LARGE SCALE GENOMIC DNA]</scope>
    <source>
        <strain evidence="7 8">CBS 269.37</strain>
    </source>
</reference>
<feature type="transmembrane region" description="Helical" evidence="6">
    <location>
        <begin position="77"/>
        <end position="103"/>
    </location>
</feature>
<feature type="transmembrane region" description="Helical" evidence="6">
    <location>
        <begin position="198"/>
        <end position="216"/>
    </location>
</feature>
<keyword evidence="4 6" id="KW-1133">Transmembrane helix</keyword>
<evidence type="ECO:0000256" key="3">
    <source>
        <dbReference type="ARBA" id="ARBA00022692"/>
    </source>
</evidence>
<dbReference type="PROSITE" id="PS00218">
    <property type="entry name" value="AMINO_ACID_PERMEASE_1"/>
    <property type="match status" value="1"/>
</dbReference>
<organism evidence="7 8">
    <name type="scientific">Fonsecaea monophora</name>
    <dbReference type="NCBI Taxonomy" id="254056"/>
    <lineage>
        <taxon>Eukaryota</taxon>
        <taxon>Fungi</taxon>
        <taxon>Dikarya</taxon>
        <taxon>Ascomycota</taxon>
        <taxon>Pezizomycotina</taxon>
        <taxon>Eurotiomycetes</taxon>
        <taxon>Chaetothyriomycetidae</taxon>
        <taxon>Chaetothyriales</taxon>
        <taxon>Herpotrichiellaceae</taxon>
        <taxon>Fonsecaea</taxon>
    </lineage>
</organism>
<dbReference type="InterPro" id="IPR004840">
    <property type="entry name" value="Amino_acid_permease_CS"/>
</dbReference>
<dbReference type="AlphaFoldDB" id="A0A177FCR3"/>
<dbReference type="PANTHER" id="PTHR45649">
    <property type="entry name" value="AMINO-ACID PERMEASE BAT1"/>
    <property type="match status" value="1"/>
</dbReference>
<feature type="transmembrane region" description="Helical" evidence="6">
    <location>
        <begin position="448"/>
        <end position="467"/>
    </location>
</feature>
<dbReference type="PIRSF" id="PIRSF006060">
    <property type="entry name" value="AA_transporter"/>
    <property type="match status" value="1"/>
</dbReference>
<gene>
    <name evidence="7" type="ORF">AYO21_03742</name>
</gene>
<keyword evidence="5 6" id="KW-0472">Membrane</keyword>
<evidence type="ECO:0000313" key="8">
    <source>
        <dbReference type="Proteomes" id="UP000077002"/>
    </source>
</evidence>
<dbReference type="GO" id="GO:0006865">
    <property type="term" value="P:amino acid transport"/>
    <property type="evidence" value="ECO:0007669"/>
    <property type="project" value="InterPro"/>
</dbReference>
<feature type="transmembrane region" description="Helical" evidence="6">
    <location>
        <begin position="321"/>
        <end position="343"/>
    </location>
</feature>
<feature type="transmembrane region" description="Helical" evidence="6">
    <location>
        <begin position="124"/>
        <end position="148"/>
    </location>
</feature>